<reference evidence="3" key="1">
    <citation type="submission" date="2017-09" db="EMBL/GenBank/DDBJ databases">
        <title>Depth-based differentiation of microbial function through sediment-hosted aquifers and enrichment of novel symbionts in the deep terrestrial subsurface.</title>
        <authorList>
            <person name="Probst A.J."/>
            <person name="Ladd B."/>
            <person name="Jarett J.K."/>
            <person name="Geller-Mcgrath D.E."/>
            <person name="Sieber C.M.K."/>
            <person name="Emerson J.B."/>
            <person name="Anantharaman K."/>
            <person name="Thomas B.C."/>
            <person name="Malmstrom R."/>
            <person name="Stieglmeier M."/>
            <person name="Klingl A."/>
            <person name="Woyke T."/>
            <person name="Ryan C.M."/>
            <person name="Banfield J.F."/>
        </authorList>
    </citation>
    <scope>NUCLEOTIDE SEQUENCE [LARGE SCALE GENOMIC DNA]</scope>
</reference>
<accession>A0A2H0UJ68</accession>
<dbReference type="EMBL" id="PFBF01000017">
    <property type="protein sequence ID" value="PIR86444.1"/>
    <property type="molecule type" value="Genomic_DNA"/>
</dbReference>
<feature type="transmembrane region" description="Helical" evidence="1">
    <location>
        <begin position="20"/>
        <end position="41"/>
    </location>
</feature>
<name>A0A2H0UJ68_9BACT</name>
<keyword evidence="1" id="KW-1133">Transmembrane helix</keyword>
<keyword evidence="1" id="KW-0472">Membrane</keyword>
<sequence length="244" mass="28662">MSEFWSSFSKWFGEKANSPLYWTYFGFFVAWNWKFFQVIFLEHESLFRQPRIEYLDSILFHPTSIELVNWLVNLIWHVGPPAILTYGAIVWLPKIHHWAFDIYTENLFVRKLAFQKRKVQYEEDVAALTKKEAVAKRVQATQKKEIEKAKTQEEKWQEDFEQIKRPDLLHSFQNLVSVIYKQGGMAYPHNIESSLPNASAVMAFAGTNDLIDTEKRESGSPLIRLTDKGKYFSRLLSDKGIMAR</sequence>
<proteinExistence type="predicted"/>
<evidence type="ECO:0000256" key="1">
    <source>
        <dbReference type="SAM" id="Phobius"/>
    </source>
</evidence>
<evidence type="ECO:0000313" key="3">
    <source>
        <dbReference type="Proteomes" id="UP000230706"/>
    </source>
</evidence>
<protein>
    <submittedName>
        <fullName evidence="2">Uncharacterized protein</fullName>
    </submittedName>
</protein>
<keyword evidence="1" id="KW-0812">Transmembrane</keyword>
<dbReference type="AlphaFoldDB" id="A0A2H0UJ68"/>
<comment type="caution">
    <text evidence="2">The sequence shown here is derived from an EMBL/GenBank/DDBJ whole genome shotgun (WGS) entry which is preliminary data.</text>
</comment>
<evidence type="ECO:0000313" key="2">
    <source>
        <dbReference type="EMBL" id="PIR86444.1"/>
    </source>
</evidence>
<dbReference type="Proteomes" id="UP000230706">
    <property type="component" value="Unassembled WGS sequence"/>
</dbReference>
<organism evidence="2 3">
    <name type="scientific">Candidatus Kaiserbacteria bacterium CG10_big_fil_rev_8_21_14_0_10_43_70</name>
    <dbReference type="NCBI Taxonomy" id="1974605"/>
    <lineage>
        <taxon>Bacteria</taxon>
        <taxon>Candidatus Kaiseribacteriota</taxon>
    </lineage>
</organism>
<gene>
    <name evidence="2" type="ORF">COU13_00885</name>
</gene>